<comment type="caution">
    <text evidence="4">The sequence shown here is derived from an EMBL/GenBank/DDBJ whole genome shotgun (WGS) entry which is preliminary data.</text>
</comment>
<reference evidence="4 5" key="1">
    <citation type="submission" date="2023-07" db="EMBL/GenBank/DDBJ databases">
        <title>Novel species of Thermanaerothrix with wide hydrolytic capabilities.</title>
        <authorList>
            <person name="Zayulina K.S."/>
            <person name="Podosokorskaya O.A."/>
            <person name="Elcheninov A.G."/>
        </authorList>
    </citation>
    <scope>NUCLEOTIDE SEQUENCE [LARGE SCALE GENOMIC DNA]</scope>
    <source>
        <strain evidence="4 5">4228-RoL</strain>
    </source>
</reference>
<dbReference type="EMBL" id="JAUHMF010000002">
    <property type="protein sequence ID" value="MDT8898487.1"/>
    <property type="molecule type" value="Genomic_DNA"/>
</dbReference>
<name>A0ABU3NR03_9CHLR</name>
<evidence type="ECO:0000256" key="1">
    <source>
        <dbReference type="ARBA" id="ARBA00001946"/>
    </source>
</evidence>
<dbReference type="InterPro" id="IPR006439">
    <property type="entry name" value="HAD-SF_hydro_IA"/>
</dbReference>
<dbReference type="EC" id="3.1.3.-" evidence="4"/>
<keyword evidence="3" id="KW-0460">Magnesium</keyword>
<dbReference type="SUPFAM" id="SSF56784">
    <property type="entry name" value="HAD-like"/>
    <property type="match status" value="1"/>
</dbReference>
<dbReference type="InterPro" id="IPR051400">
    <property type="entry name" value="HAD-like_hydrolase"/>
</dbReference>
<comment type="cofactor">
    <cofactor evidence="1">
        <name>Mg(2+)</name>
        <dbReference type="ChEBI" id="CHEBI:18420"/>
    </cofactor>
</comment>
<dbReference type="SFLD" id="SFLDS00003">
    <property type="entry name" value="Haloacid_Dehalogenase"/>
    <property type="match status" value="1"/>
</dbReference>
<dbReference type="SFLD" id="SFLDG01129">
    <property type="entry name" value="C1.5:_HAD__Beta-PGM__Phosphata"/>
    <property type="match status" value="1"/>
</dbReference>
<dbReference type="NCBIfam" id="TIGR01509">
    <property type="entry name" value="HAD-SF-IA-v3"/>
    <property type="match status" value="1"/>
</dbReference>
<accession>A0ABU3NR03</accession>
<evidence type="ECO:0000313" key="4">
    <source>
        <dbReference type="EMBL" id="MDT8898487.1"/>
    </source>
</evidence>
<dbReference type="Proteomes" id="UP001254165">
    <property type="component" value="Unassembled WGS sequence"/>
</dbReference>
<dbReference type="PANTHER" id="PTHR46470">
    <property type="entry name" value="N-ACYLNEURAMINATE-9-PHOSPHATASE"/>
    <property type="match status" value="1"/>
</dbReference>
<evidence type="ECO:0000313" key="5">
    <source>
        <dbReference type="Proteomes" id="UP001254165"/>
    </source>
</evidence>
<dbReference type="PRINTS" id="PR00413">
    <property type="entry name" value="HADHALOGNASE"/>
</dbReference>
<protein>
    <submittedName>
        <fullName evidence="4">HAD family hydrolase</fullName>
        <ecNumber evidence="4">3.1.3.-</ecNumber>
    </submittedName>
</protein>
<evidence type="ECO:0000256" key="3">
    <source>
        <dbReference type="ARBA" id="ARBA00022842"/>
    </source>
</evidence>
<dbReference type="Gene3D" id="1.20.120.1600">
    <property type="match status" value="1"/>
</dbReference>
<dbReference type="GO" id="GO:0016787">
    <property type="term" value="F:hydrolase activity"/>
    <property type="evidence" value="ECO:0007669"/>
    <property type="project" value="UniProtKB-KW"/>
</dbReference>
<dbReference type="Gene3D" id="3.40.50.1000">
    <property type="entry name" value="HAD superfamily/HAD-like"/>
    <property type="match status" value="1"/>
</dbReference>
<keyword evidence="5" id="KW-1185">Reference proteome</keyword>
<dbReference type="NCBIfam" id="TIGR01549">
    <property type="entry name" value="HAD-SF-IA-v1"/>
    <property type="match status" value="1"/>
</dbReference>
<keyword evidence="2 4" id="KW-0378">Hydrolase</keyword>
<dbReference type="RefSeq" id="WP_315625147.1">
    <property type="nucleotide sequence ID" value="NZ_JAUHMF010000002.1"/>
</dbReference>
<evidence type="ECO:0000256" key="2">
    <source>
        <dbReference type="ARBA" id="ARBA00022801"/>
    </source>
</evidence>
<gene>
    <name evidence="4" type="ORF">QYE77_09420</name>
</gene>
<dbReference type="Pfam" id="PF00702">
    <property type="entry name" value="Hydrolase"/>
    <property type="match status" value="1"/>
</dbReference>
<sequence>MSAGVRRIAVVFFDLGNTLMFYSGDLNDALSAGARAMGDVLRARGYTLEPPAMFERTFLERLHQYYGWRDQVLIEIPTARLLDEVLRGWGIEAAPAHLSEALAAFYAPSEACWQPDEEAVPTLAHLRRVGYRLGVISNAGDAADVHYLVEKAGLQPYLDEVIVSAEVGRRKPHPDIFTHALRCFGVEAAQAVMVGDLLWADVWGAQQVGMRGVWLTRHLAPDVVQVTPVLVQPDARLERLSALPALLAQWDEDPPA</sequence>
<organism evidence="4 5">
    <name type="scientific">Thermanaerothrix solaris</name>
    <dbReference type="NCBI Taxonomy" id="3058434"/>
    <lineage>
        <taxon>Bacteria</taxon>
        <taxon>Bacillati</taxon>
        <taxon>Chloroflexota</taxon>
        <taxon>Anaerolineae</taxon>
        <taxon>Anaerolineales</taxon>
        <taxon>Anaerolineaceae</taxon>
        <taxon>Thermanaerothrix</taxon>
    </lineage>
</organism>
<dbReference type="InterPro" id="IPR023214">
    <property type="entry name" value="HAD_sf"/>
</dbReference>
<dbReference type="InterPro" id="IPR036412">
    <property type="entry name" value="HAD-like_sf"/>
</dbReference>
<proteinExistence type="predicted"/>